<feature type="domain" description="MYND-type" evidence="8">
    <location>
        <begin position="1099"/>
        <end position="1141"/>
    </location>
</feature>
<dbReference type="PROSITE" id="PS50005">
    <property type="entry name" value="TPR"/>
    <property type="match status" value="1"/>
</dbReference>
<proteinExistence type="inferred from homology"/>
<protein>
    <recommendedName>
        <fullName evidence="8">MYND-type domain-containing protein</fullName>
    </recommendedName>
</protein>
<dbReference type="Pfam" id="PF01753">
    <property type="entry name" value="zf-MYND"/>
    <property type="match status" value="1"/>
</dbReference>
<evidence type="ECO:0000256" key="7">
    <source>
        <dbReference type="SAM" id="MobiDB-lite"/>
    </source>
</evidence>
<evidence type="ECO:0000256" key="4">
    <source>
        <dbReference type="ARBA" id="ARBA00038101"/>
    </source>
</evidence>
<dbReference type="Pfam" id="PF08238">
    <property type="entry name" value="Sel1"/>
    <property type="match status" value="4"/>
</dbReference>
<feature type="region of interest" description="Disordered" evidence="7">
    <location>
        <begin position="919"/>
        <end position="940"/>
    </location>
</feature>
<reference evidence="9 10" key="1">
    <citation type="submission" date="2024-08" db="EMBL/GenBank/DDBJ databases">
        <authorList>
            <person name="Cucini C."/>
            <person name="Frati F."/>
        </authorList>
    </citation>
    <scope>NUCLEOTIDE SEQUENCE [LARGE SCALE GENOMIC DNA]</scope>
</reference>
<keyword evidence="1" id="KW-0479">Metal-binding</keyword>
<keyword evidence="10" id="KW-1185">Reference proteome</keyword>
<organism evidence="9 10">
    <name type="scientific">Orchesella dallaii</name>
    <dbReference type="NCBI Taxonomy" id="48710"/>
    <lineage>
        <taxon>Eukaryota</taxon>
        <taxon>Metazoa</taxon>
        <taxon>Ecdysozoa</taxon>
        <taxon>Arthropoda</taxon>
        <taxon>Hexapoda</taxon>
        <taxon>Collembola</taxon>
        <taxon>Entomobryomorpha</taxon>
        <taxon>Entomobryoidea</taxon>
        <taxon>Orchesellidae</taxon>
        <taxon>Orchesellinae</taxon>
        <taxon>Orchesella</taxon>
    </lineage>
</organism>
<keyword evidence="2 5" id="KW-0863">Zinc-finger</keyword>
<dbReference type="EMBL" id="CAXLJM020000068">
    <property type="protein sequence ID" value="CAL8124812.1"/>
    <property type="molecule type" value="Genomic_DNA"/>
</dbReference>
<accession>A0ABP1RAT9</accession>
<dbReference type="InterPro" id="IPR019734">
    <property type="entry name" value="TPR_rpt"/>
</dbReference>
<dbReference type="Gene3D" id="1.25.40.10">
    <property type="entry name" value="Tetratricopeptide repeat domain"/>
    <property type="match status" value="2"/>
</dbReference>
<dbReference type="InterPro" id="IPR011990">
    <property type="entry name" value="TPR-like_helical_dom_sf"/>
</dbReference>
<dbReference type="SMART" id="SM00028">
    <property type="entry name" value="TPR"/>
    <property type="match status" value="3"/>
</dbReference>
<keyword evidence="3" id="KW-0862">Zinc</keyword>
<comment type="similarity">
    <text evidence="4">Belongs to the sel-1 family.</text>
</comment>
<dbReference type="InterPro" id="IPR006597">
    <property type="entry name" value="Sel1-like"/>
</dbReference>
<dbReference type="Proteomes" id="UP001642540">
    <property type="component" value="Unassembled WGS sequence"/>
</dbReference>
<gene>
    <name evidence="9" type="ORF">ODALV1_LOCUS20773</name>
</gene>
<evidence type="ECO:0000256" key="1">
    <source>
        <dbReference type="ARBA" id="ARBA00022723"/>
    </source>
</evidence>
<evidence type="ECO:0000313" key="9">
    <source>
        <dbReference type="EMBL" id="CAL8124812.1"/>
    </source>
</evidence>
<dbReference type="Gene3D" id="6.10.140.2220">
    <property type="match status" value="1"/>
</dbReference>
<dbReference type="InterPro" id="IPR050767">
    <property type="entry name" value="Sel1_AlgK"/>
</dbReference>
<evidence type="ECO:0000256" key="5">
    <source>
        <dbReference type="PROSITE-ProRule" id="PRU00134"/>
    </source>
</evidence>
<sequence>MHQQQLSPEEHFYKLDNMVLSSYPILRKTFETRWKKESGMEWQHDPKQGQSFIKVLGASAYQKADRIQKSLITKGVLEDWDLSLLSLAIQHLGSQISYKCENESVRQLTDLRNELAHNTKRKITPVEYGVKVTIFKHSLKGLGVKEHEIEEMITKAGSTSSKVARKMAIGLNEKAKKFMKKNKFGQAIECYEEAMSLPSLLPIDQAITYEHRADVYLKFAEFKRKSQERHEANMYCDQAIQDGIAALKRNDYSWKAHFTIGKCFHFKTDLANALKHFTKAVAISPSQKQLKIELDSCKADFTLQSSSDHLNSALLPLTITEGVTKYEEDTGHKLTQNQFLLKWKRTSGLEGITVPGQDDFVRGLQFISGWGETQNDAEAVRWFTKAVEAGNPEAMHSLGLCYYNGTGVGREPSKAYKVFLQAAQMSPDTPGRTTAREKNLGVTQAQFNLGLQFQHGIGVEQDYSEAIKWYEMAANNGDTYAPNSLAIMSIKGIGMWRNEKMAEYWWHQAVHFKDTYAALSLKKYYVEMLEPERAEVMFKAAMKLRNPALNERSEAEFNVELEQVVFVRDQYKPGVVAFEEEHGLSAKGLTFLERLRRKMMSEEPTLEILSEVLNKVWEKQEHVEVEQEANVLEIADFKKIVREKANKGSVTATVILETLQISDRLIRFVQGKDSFTARQKTEIINMLYECATREFSVVRFPPEIRSKLKELVAELVNSKCGRKSEEDMQLRVIYVRLNCKPSSGSENNTFAVELLQKGLGWYPNNLFLYELLCLYERDWHCGLSHISSGLERFPDNVNLLYYKAQFMRNTLPTGRMSNKVAYLKHNSVKDAYQNFLNKAPEDHRKVPEAYYGLAMMLMMMTNDENKIEEYYRLGKESEEKRLPCYLADANSSDKKLVEAMFLVAKLDIDDNDEVVCKPQPTALKESKSRQDERRARQRKAYLDNPLRREVLNNHRQDINKDRGTQKMKLSDATNADPKPNLKLIHKMFNVKPITIKEMNPIETHTYDGRMLQVTLIEDPNPYCDCIAIHLVGEDENGDVVCVNVTNLEKNKENLGKFAFGTKLGILKPHMRIVKLQAANDIMVDDHDSIIYLGRVKNMCRFCMDPVHTKKLQMCGKCKRAVYCSKECQENDWKFMKHSLIC</sequence>
<dbReference type="SUPFAM" id="SSF48452">
    <property type="entry name" value="TPR-like"/>
    <property type="match status" value="1"/>
</dbReference>
<dbReference type="SMART" id="SM00671">
    <property type="entry name" value="SEL1"/>
    <property type="match status" value="5"/>
</dbReference>
<name>A0ABP1RAT9_9HEXA</name>
<dbReference type="PROSITE" id="PS50865">
    <property type="entry name" value="ZF_MYND_2"/>
    <property type="match status" value="1"/>
</dbReference>
<evidence type="ECO:0000259" key="8">
    <source>
        <dbReference type="PROSITE" id="PS50865"/>
    </source>
</evidence>
<evidence type="ECO:0000256" key="3">
    <source>
        <dbReference type="ARBA" id="ARBA00022833"/>
    </source>
</evidence>
<feature type="repeat" description="TPR" evidence="6">
    <location>
        <begin position="254"/>
        <end position="287"/>
    </location>
</feature>
<evidence type="ECO:0000313" key="10">
    <source>
        <dbReference type="Proteomes" id="UP001642540"/>
    </source>
</evidence>
<evidence type="ECO:0000256" key="2">
    <source>
        <dbReference type="ARBA" id="ARBA00022771"/>
    </source>
</evidence>
<comment type="caution">
    <text evidence="9">The sequence shown here is derived from an EMBL/GenBank/DDBJ whole genome shotgun (WGS) entry which is preliminary data.</text>
</comment>
<dbReference type="InterPro" id="IPR002893">
    <property type="entry name" value="Znf_MYND"/>
</dbReference>
<dbReference type="PANTHER" id="PTHR11102">
    <property type="entry name" value="SEL-1-LIKE PROTEIN"/>
    <property type="match status" value="1"/>
</dbReference>
<keyword evidence="6" id="KW-0802">TPR repeat</keyword>
<dbReference type="SUPFAM" id="SSF81901">
    <property type="entry name" value="HCP-like"/>
    <property type="match status" value="1"/>
</dbReference>
<dbReference type="PROSITE" id="PS01360">
    <property type="entry name" value="ZF_MYND_1"/>
    <property type="match status" value="1"/>
</dbReference>
<dbReference type="PANTHER" id="PTHR11102:SF160">
    <property type="entry name" value="ERAD-ASSOCIATED E3 UBIQUITIN-PROTEIN LIGASE COMPONENT HRD3"/>
    <property type="match status" value="1"/>
</dbReference>
<evidence type="ECO:0000256" key="6">
    <source>
        <dbReference type="PROSITE-ProRule" id="PRU00339"/>
    </source>
</evidence>
<dbReference type="SUPFAM" id="SSF144232">
    <property type="entry name" value="HIT/MYND zinc finger-like"/>
    <property type="match status" value="1"/>
</dbReference>
<feature type="compositionally biased region" description="Basic and acidic residues" evidence="7">
    <location>
        <begin position="924"/>
        <end position="934"/>
    </location>
</feature>